<sequence length="240" mass="26270">MTAGHPAPGPEERESVEQPIEISPRAGGPVTARSPQQWKGSHTLSAELLQVIGFVPVTDRRTTVMVLPTHLPHADQRRKAATAAATLRAIGHPVRLARQLEDPQAEPELSLPLLGRALRERFAHLGGDAHSDEVARTLLELSAPANGILTVVADALHAAEWWWSGAEHPVDHMPATQRLTQLADQLRDIAQEVSRLRADLALMDRHRDITSEWPPHRNPAIAATAQAALHTAARRPARHR</sequence>
<dbReference type="EMBL" id="JADPRT010000013">
    <property type="protein sequence ID" value="MBF9071784.1"/>
    <property type="molecule type" value="Genomic_DNA"/>
</dbReference>
<protein>
    <submittedName>
        <fullName evidence="2">Uncharacterized protein</fullName>
    </submittedName>
</protein>
<gene>
    <name evidence="2" type="ORF">I2501_27545</name>
</gene>
<name>A0A931B7D5_9ACTN</name>
<reference evidence="2" key="1">
    <citation type="submission" date="2020-11" db="EMBL/GenBank/DDBJ databases">
        <title>Isolation and identification of active actinomycetes.</title>
        <authorList>
            <person name="Yu B."/>
        </authorList>
    </citation>
    <scope>NUCLEOTIDE SEQUENCE</scope>
    <source>
        <strain evidence="2">NEAU-YB345</strain>
    </source>
</reference>
<dbReference type="RefSeq" id="WP_196196954.1">
    <property type="nucleotide sequence ID" value="NZ_JADPRT010000013.1"/>
</dbReference>
<accession>A0A931B7D5</accession>
<dbReference type="AlphaFoldDB" id="A0A931B7D5"/>
<evidence type="ECO:0000313" key="3">
    <source>
        <dbReference type="Proteomes" id="UP000657385"/>
    </source>
</evidence>
<organism evidence="2 3">
    <name type="scientific">Streptacidiphilus fuscans</name>
    <dbReference type="NCBI Taxonomy" id="2789292"/>
    <lineage>
        <taxon>Bacteria</taxon>
        <taxon>Bacillati</taxon>
        <taxon>Actinomycetota</taxon>
        <taxon>Actinomycetes</taxon>
        <taxon>Kitasatosporales</taxon>
        <taxon>Streptomycetaceae</taxon>
        <taxon>Streptacidiphilus</taxon>
    </lineage>
</organism>
<evidence type="ECO:0000256" key="1">
    <source>
        <dbReference type="SAM" id="MobiDB-lite"/>
    </source>
</evidence>
<dbReference type="Proteomes" id="UP000657385">
    <property type="component" value="Unassembled WGS sequence"/>
</dbReference>
<feature type="region of interest" description="Disordered" evidence="1">
    <location>
        <begin position="1"/>
        <end position="36"/>
    </location>
</feature>
<evidence type="ECO:0000313" key="2">
    <source>
        <dbReference type="EMBL" id="MBF9071784.1"/>
    </source>
</evidence>
<proteinExistence type="predicted"/>
<keyword evidence="3" id="KW-1185">Reference proteome</keyword>
<comment type="caution">
    <text evidence="2">The sequence shown here is derived from an EMBL/GenBank/DDBJ whole genome shotgun (WGS) entry which is preliminary data.</text>
</comment>